<comment type="caution">
    <text evidence="1">The sequence shown here is derived from an EMBL/GenBank/DDBJ whole genome shotgun (WGS) entry which is preliminary data.</text>
</comment>
<keyword evidence="2" id="KW-1185">Reference proteome</keyword>
<gene>
    <name evidence="1" type="ORF">OHX15_13455</name>
</gene>
<dbReference type="Proteomes" id="UP001289645">
    <property type="component" value="Unassembled WGS sequence"/>
</dbReference>
<name>A0ACC6MHE1_MYCPF</name>
<evidence type="ECO:0000313" key="1">
    <source>
        <dbReference type="EMBL" id="MDZ5086388.1"/>
    </source>
</evidence>
<sequence length="612" mass="60609">MGDSLGLSVGTTNLVATAAGRSTVIRRSVLTVYPDRPAEVGVPGENPNLDVPQPDSLVLTGFVERVGDPIPLVAADGSAHQAERVLAEALDAMARAAGGGSPVAIAVPSYWGPAAVGALRGALRAVPALAPGGVPAALVPDSAAALTALQAAPGLPTTGVVALLDFGGTGTSISLADAGAGFAPLGETARFAEFSGDGVDALLLNHVIAASATDADDPAGTAAVGSLARLRAECRLAKERLSTETSTSVSTQVPGLPADVRITRAELENLVDQPLSGALLVLEDSLQRVGLSAASLAAVATVGGGAQIPLITQRLSERLRVPVITTPAPQTSVAAGAALVAERGLTSDATTMSGAADSPTGIAPAAWAAGTAGAAATESAADGAPSATFRALAWSQDDASGQEPVPYVGDDYTFEGTEARPAMAFDAEPDADYADPAPLPWYKRPPVLFGVAAAAALVAAGGLAVTLASTDGDTGPSSDTPTTGENGEPVAPPPPVTVTVTGSDGLPTTSVFTPPPPTTTTTSPASETTSTTSATTETTTTTTTQPTTTTTQPTTTTTRTTTTRPTTTRPTTTAPPPTTTAPPPEPEPEPDPVTPDAGGDVTTPLAAPPLSP</sequence>
<proteinExistence type="predicted"/>
<organism evidence="1 2">
    <name type="scientific">Mycolicibacterium parafortuitum</name>
    <name type="common">Mycobacterium parafortuitum</name>
    <dbReference type="NCBI Taxonomy" id="39692"/>
    <lineage>
        <taxon>Bacteria</taxon>
        <taxon>Bacillati</taxon>
        <taxon>Actinomycetota</taxon>
        <taxon>Actinomycetes</taxon>
        <taxon>Mycobacteriales</taxon>
        <taxon>Mycobacteriaceae</taxon>
        <taxon>Mycolicibacterium</taxon>
    </lineage>
</organism>
<dbReference type="EMBL" id="JAOXLN010000012">
    <property type="protein sequence ID" value="MDZ5086388.1"/>
    <property type="molecule type" value="Genomic_DNA"/>
</dbReference>
<protein>
    <submittedName>
        <fullName evidence="1">Hsp70 family protein</fullName>
    </submittedName>
</protein>
<accession>A0ACC6MHE1</accession>
<reference evidence="1 2" key="1">
    <citation type="journal article" date="2021" name="Chemosphere">
        <title>Bioballs carrying a syntrophic Rhodococcus and Mycolicibacterium consortium for simultaneous sorption and biodegradation of fuel oil in contaminated freshwater.</title>
        <authorList>
            <person name="Naloka K."/>
            <person name="Polrit D."/>
            <person name="Muangchinda C."/>
            <person name="Thoetkiattikul H."/>
            <person name="Pinyakong O."/>
        </authorList>
    </citation>
    <scope>NUCLEOTIDE SEQUENCE [LARGE SCALE GENOMIC DNA]</scope>
    <source>
        <strain evidence="1 2">J101</strain>
    </source>
</reference>
<evidence type="ECO:0000313" key="2">
    <source>
        <dbReference type="Proteomes" id="UP001289645"/>
    </source>
</evidence>